<comment type="caution">
    <text evidence="1">The sequence shown here is derived from an EMBL/GenBank/DDBJ whole genome shotgun (WGS) entry which is preliminary data.</text>
</comment>
<organism evidence="1 2">
    <name type="scientific">Xanthoceras sorbifolium</name>
    <dbReference type="NCBI Taxonomy" id="99658"/>
    <lineage>
        <taxon>Eukaryota</taxon>
        <taxon>Viridiplantae</taxon>
        <taxon>Streptophyta</taxon>
        <taxon>Embryophyta</taxon>
        <taxon>Tracheophyta</taxon>
        <taxon>Spermatophyta</taxon>
        <taxon>Magnoliopsida</taxon>
        <taxon>eudicotyledons</taxon>
        <taxon>Gunneridae</taxon>
        <taxon>Pentapetalae</taxon>
        <taxon>rosids</taxon>
        <taxon>malvids</taxon>
        <taxon>Sapindales</taxon>
        <taxon>Sapindaceae</taxon>
        <taxon>Xanthoceroideae</taxon>
        <taxon>Xanthoceras</taxon>
    </lineage>
</organism>
<reference evidence="1 2" key="1">
    <citation type="submission" date="2021-02" db="EMBL/GenBank/DDBJ databases">
        <title>Plant Genome Project.</title>
        <authorList>
            <person name="Zhang R.-G."/>
        </authorList>
    </citation>
    <scope>NUCLEOTIDE SEQUENCE [LARGE SCALE GENOMIC DNA]</scope>
    <source>
        <tissue evidence="1">Leaves</tissue>
    </source>
</reference>
<sequence>MDHQVKKASSMYVLCLPPELALVWTLELRLIGILVCISVLEEFEAFGLSFLVFMIFEKHWPHQHKAVLEFKTVHLIIPVTRPVQSALLR</sequence>
<protein>
    <submittedName>
        <fullName evidence="1">Uncharacterized protein</fullName>
    </submittedName>
</protein>
<accession>A0ABQ8H301</accession>
<proteinExistence type="predicted"/>
<evidence type="ECO:0000313" key="2">
    <source>
        <dbReference type="Proteomes" id="UP000827721"/>
    </source>
</evidence>
<evidence type="ECO:0000313" key="1">
    <source>
        <dbReference type="EMBL" id="KAH7544563.1"/>
    </source>
</evidence>
<keyword evidence="2" id="KW-1185">Reference proteome</keyword>
<dbReference type="Proteomes" id="UP000827721">
    <property type="component" value="Unassembled WGS sequence"/>
</dbReference>
<name>A0ABQ8H301_9ROSI</name>
<gene>
    <name evidence="1" type="ORF">JRO89_XS15G0185600</name>
</gene>
<dbReference type="EMBL" id="JAFEMO010000015">
    <property type="protein sequence ID" value="KAH7544563.1"/>
    <property type="molecule type" value="Genomic_DNA"/>
</dbReference>